<keyword evidence="4" id="KW-1185">Reference proteome</keyword>
<feature type="non-terminal residue" evidence="3">
    <location>
        <position position="1"/>
    </location>
</feature>
<dbReference type="EMBL" id="KE504148">
    <property type="protein sequence ID" value="EPT00579.1"/>
    <property type="molecule type" value="Genomic_DNA"/>
</dbReference>
<evidence type="ECO:0000313" key="3">
    <source>
        <dbReference type="EMBL" id="EPT00579.1"/>
    </source>
</evidence>
<evidence type="ECO:0000256" key="1">
    <source>
        <dbReference type="SAM" id="Phobius"/>
    </source>
</evidence>
<organism evidence="3 4">
    <name type="scientific">Fomitopsis schrenkii</name>
    <name type="common">Brown rot fungus</name>
    <dbReference type="NCBI Taxonomy" id="2126942"/>
    <lineage>
        <taxon>Eukaryota</taxon>
        <taxon>Fungi</taxon>
        <taxon>Dikarya</taxon>
        <taxon>Basidiomycota</taxon>
        <taxon>Agaricomycotina</taxon>
        <taxon>Agaricomycetes</taxon>
        <taxon>Polyporales</taxon>
        <taxon>Fomitopsis</taxon>
    </lineage>
</organism>
<dbReference type="InterPro" id="IPR045340">
    <property type="entry name" value="DUF6533"/>
</dbReference>
<keyword evidence="1" id="KW-1133">Transmembrane helix</keyword>
<dbReference type="AlphaFoldDB" id="S8EBB5"/>
<keyword evidence="1" id="KW-0812">Transmembrane</keyword>
<dbReference type="Pfam" id="PF20151">
    <property type="entry name" value="DUF6533"/>
    <property type="match status" value="1"/>
</dbReference>
<dbReference type="HOGENOM" id="CLU_093934_0_0_1"/>
<gene>
    <name evidence="3" type="ORF">FOMPIDRAFT_1122418</name>
</gene>
<evidence type="ECO:0000259" key="2">
    <source>
        <dbReference type="Pfam" id="PF20151"/>
    </source>
</evidence>
<proteinExistence type="predicted"/>
<dbReference type="Proteomes" id="UP000015241">
    <property type="component" value="Unassembled WGS sequence"/>
</dbReference>
<accession>S8EBB5</accession>
<reference evidence="3 4" key="1">
    <citation type="journal article" date="2012" name="Science">
        <title>The Paleozoic origin of enzymatic lignin decomposition reconstructed from 31 fungal genomes.</title>
        <authorList>
            <person name="Floudas D."/>
            <person name="Binder M."/>
            <person name="Riley R."/>
            <person name="Barry K."/>
            <person name="Blanchette R.A."/>
            <person name="Henrissat B."/>
            <person name="Martinez A.T."/>
            <person name="Otillar R."/>
            <person name="Spatafora J.W."/>
            <person name="Yadav J.S."/>
            <person name="Aerts A."/>
            <person name="Benoit I."/>
            <person name="Boyd A."/>
            <person name="Carlson A."/>
            <person name="Copeland A."/>
            <person name="Coutinho P.M."/>
            <person name="de Vries R.P."/>
            <person name="Ferreira P."/>
            <person name="Findley K."/>
            <person name="Foster B."/>
            <person name="Gaskell J."/>
            <person name="Glotzer D."/>
            <person name="Gorecki P."/>
            <person name="Heitman J."/>
            <person name="Hesse C."/>
            <person name="Hori C."/>
            <person name="Igarashi K."/>
            <person name="Jurgens J.A."/>
            <person name="Kallen N."/>
            <person name="Kersten P."/>
            <person name="Kohler A."/>
            <person name="Kuees U."/>
            <person name="Kumar T.K.A."/>
            <person name="Kuo A."/>
            <person name="LaButti K."/>
            <person name="Larrondo L.F."/>
            <person name="Lindquist E."/>
            <person name="Ling A."/>
            <person name="Lombard V."/>
            <person name="Lucas S."/>
            <person name="Lundell T."/>
            <person name="Martin R."/>
            <person name="McLaughlin D.J."/>
            <person name="Morgenstern I."/>
            <person name="Morin E."/>
            <person name="Murat C."/>
            <person name="Nagy L.G."/>
            <person name="Nolan M."/>
            <person name="Ohm R.A."/>
            <person name="Patyshakuliyeva A."/>
            <person name="Rokas A."/>
            <person name="Ruiz-Duenas F.J."/>
            <person name="Sabat G."/>
            <person name="Salamov A."/>
            <person name="Samejima M."/>
            <person name="Schmutz J."/>
            <person name="Slot J.C."/>
            <person name="St John F."/>
            <person name="Stenlid J."/>
            <person name="Sun H."/>
            <person name="Sun S."/>
            <person name="Syed K."/>
            <person name="Tsang A."/>
            <person name="Wiebenga A."/>
            <person name="Young D."/>
            <person name="Pisabarro A."/>
            <person name="Eastwood D.C."/>
            <person name="Martin F."/>
            <person name="Cullen D."/>
            <person name="Grigoriev I.V."/>
            <person name="Hibbett D.S."/>
        </authorList>
    </citation>
    <scope>NUCLEOTIDE SEQUENCE</scope>
    <source>
        <strain evidence="4">FP-58527</strain>
    </source>
</reference>
<dbReference type="InParanoid" id="S8EBB5"/>
<name>S8EBB5_FOMSC</name>
<feature type="transmembrane region" description="Helical" evidence="1">
    <location>
        <begin position="31"/>
        <end position="53"/>
    </location>
</feature>
<protein>
    <recommendedName>
        <fullName evidence="2">DUF6533 domain-containing protein</fullName>
    </recommendedName>
</protein>
<feature type="domain" description="DUF6533" evidence="2">
    <location>
        <begin position="1"/>
        <end position="38"/>
    </location>
</feature>
<keyword evidence="1" id="KW-0472">Membrane</keyword>
<feature type="transmembrane region" description="Helical" evidence="1">
    <location>
        <begin position="74"/>
        <end position="96"/>
    </location>
</feature>
<dbReference type="OrthoDB" id="2802163at2759"/>
<evidence type="ECO:0000313" key="4">
    <source>
        <dbReference type="Proteomes" id="UP000015241"/>
    </source>
</evidence>
<sequence>LCCYDYCLTLGREVELVWSGKLSLASVLFYALRYSALLDTVLVMLGYLSWPAWQTTRVRLFTALRVYALFHKSIRLFGVTLALGFITPIILTYSFIRSTPYLLQVTPFYSVCYIETAGADRTSTGMMGARGASIVFDGFVLGLTWRATRRVTALGGSHRVLLRDSTVCPQFLVVVNTWTAMSARLLSPLRPASLTPNLLPPHSLTSVLLSRLMLDLRAALTGLLPTPSTSSASQSLSWTTSSLARTLATLIFSGHEHREEVAIELVSMGTSAASEQDTVAGQRAEEEDCWVPPVGTEDDIVMELREIRPRS</sequence>